<organism evidence="1 2">
    <name type="scientific">Methanofollis aquaemaris</name>
    <dbReference type="NCBI Taxonomy" id="126734"/>
    <lineage>
        <taxon>Archaea</taxon>
        <taxon>Methanobacteriati</taxon>
        <taxon>Methanobacteriota</taxon>
        <taxon>Stenosarchaea group</taxon>
        <taxon>Methanomicrobia</taxon>
        <taxon>Methanomicrobiales</taxon>
        <taxon>Methanomicrobiaceae</taxon>
        <taxon>Methanofollis</taxon>
    </lineage>
</organism>
<dbReference type="EMBL" id="CP036172">
    <property type="protein sequence ID" value="QSZ66580.1"/>
    <property type="molecule type" value="Genomic_DNA"/>
</dbReference>
<dbReference type="NCBIfam" id="TIGR01687">
    <property type="entry name" value="moaD_arch"/>
    <property type="match status" value="1"/>
</dbReference>
<keyword evidence="2" id="KW-1185">Reference proteome</keyword>
<dbReference type="InterPro" id="IPR003749">
    <property type="entry name" value="ThiS/MoaD-like"/>
</dbReference>
<dbReference type="RefSeq" id="WP_265581928.1">
    <property type="nucleotide sequence ID" value="NZ_CP036172.1"/>
</dbReference>
<dbReference type="InterPro" id="IPR012675">
    <property type="entry name" value="Beta-grasp_dom_sf"/>
</dbReference>
<dbReference type="InterPro" id="IPR052045">
    <property type="entry name" value="Sulfur_Carrier/Prot_Modifier"/>
</dbReference>
<sequence>MRIKVKSFATFRNILENEREMEVAEGTTVAALLDLLIQERPALREAMFEAPGVLQDHVNILRNGRNIHFEDGLDTRITNNDVISLFPPVGGG</sequence>
<dbReference type="Proteomes" id="UP001042704">
    <property type="component" value="Chromosome"/>
</dbReference>
<dbReference type="InterPro" id="IPR016155">
    <property type="entry name" value="Mopterin_synth/thiamin_S_b"/>
</dbReference>
<dbReference type="Gene3D" id="3.10.20.30">
    <property type="match status" value="1"/>
</dbReference>
<proteinExistence type="predicted"/>
<dbReference type="SUPFAM" id="SSF54285">
    <property type="entry name" value="MoaD/ThiS"/>
    <property type="match status" value="1"/>
</dbReference>
<accession>A0A8A3S4H7</accession>
<dbReference type="InterPro" id="IPR054834">
    <property type="entry name" value="SAMP1_3"/>
</dbReference>
<dbReference type="InterPro" id="IPR010038">
    <property type="entry name" value="MoaD_arc-typ"/>
</dbReference>
<reference evidence="1" key="1">
    <citation type="journal article" date="2001" name="Int. J. Syst. Evol. Microbiol.">
        <title>Methanofollis aquaemaris sp. nov., a methanogen isolated from an aquaculture fish pond.</title>
        <authorList>
            <person name="Lai M.C."/>
            <person name="Chen S.C."/>
        </authorList>
    </citation>
    <scope>NUCLEOTIDE SEQUENCE</scope>
    <source>
        <strain evidence="1">N2F9704</strain>
    </source>
</reference>
<dbReference type="PANTHER" id="PTHR38031:SF1">
    <property type="entry name" value="SULFUR CARRIER PROTEIN CYSO"/>
    <property type="match status" value="1"/>
</dbReference>
<gene>
    <name evidence="1" type="ORF">RJ40_03235</name>
</gene>
<reference evidence="1" key="2">
    <citation type="submission" date="2019-02" db="EMBL/GenBank/DDBJ databases">
        <authorList>
            <person name="Chen S.-C."/>
            <person name="Chien H.-H."/>
            <person name="Lai M.-C."/>
        </authorList>
    </citation>
    <scope>NUCLEOTIDE SEQUENCE</scope>
    <source>
        <strain evidence="1">N2F9704</strain>
    </source>
</reference>
<protein>
    <submittedName>
        <fullName evidence="1">MoaD family protein</fullName>
    </submittedName>
</protein>
<dbReference type="AlphaFoldDB" id="A0A8A3S4H7"/>
<dbReference type="CDD" id="cd17505">
    <property type="entry name" value="Ubl_SAMP1_like"/>
    <property type="match status" value="1"/>
</dbReference>
<dbReference type="NCBIfam" id="NF041918">
    <property type="entry name" value="SAMP1"/>
    <property type="match status" value="1"/>
</dbReference>
<evidence type="ECO:0000313" key="2">
    <source>
        <dbReference type="Proteomes" id="UP001042704"/>
    </source>
</evidence>
<dbReference type="PANTHER" id="PTHR38031">
    <property type="entry name" value="SULFUR CARRIER PROTEIN SLR0821-RELATED"/>
    <property type="match status" value="1"/>
</dbReference>
<dbReference type="KEGG" id="maqe:RJ40_03235"/>
<dbReference type="Pfam" id="PF02597">
    <property type="entry name" value="ThiS"/>
    <property type="match status" value="1"/>
</dbReference>
<name>A0A8A3S4H7_9EURY</name>
<dbReference type="GeneID" id="76423342"/>
<evidence type="ECO:0000313" key="1">
    <source>
        <dbReference type="EMBL" id="QSZ66580.1"/>
    </source>
</evidence>